<accession>A0A6P7G5X5</accession>
<dbReference type="OrthoDB" id="6021951at2759"/>
<dbReference type="RefSeq" id="XP_028140313.1">
    <property type="nucleotide sequence ID" value="XM_028284512.1"/>
</dbReference>
<evidence type="ECO:0000256" key="1">
    <source>
        <dbReference type="ARBA" id="ARBA00022658"/>
    </source>
</evidence>
<dbReference type="PROSITE" id="PS50009">
    <property type="entry name" value="RASGEF_CAT"/>
    <property type="match status" value="1"/>
</dbReference>
<dbReference type="PANTHER" id="PTHR23113">
    <property type="entry name" value="GUANINE NUCLEOTIDE EXCHANGE FACTOR"/>
    <property type="match status" value="1"/>
</dbReference>
<dbReference type="Gene3D" id="1.10.840.10">
    <property type="entry name" value="Ras guanine-nucleotide exchange factors catalytic domain"/>
    <property type="match status" value="1"/>
</dbReference>
<dbReference type="InterPro" id="IPR023578">
    <property type="entry name" value="Ras_GEF_dom_sf"/>
</dbReference>
<dbReference type="InterPro" id="IPR036964">
    <property type="entry name" value="RASGEF_cat_dom_sf"/>
</dbReference>
<dbReference type="GO" id="GO:0005085">
    <property type="term" value="F:guanyl-nucleotide exchange factor activity"/>
    <property type="evidence" value="ECO:0007669"/>
    <property type="project" value="UniProtKB-KW"/>
</dbReference>
<dbReference type="Pfam" id="PF00617">
    <property type="entry name" value="RasGEF"/>
    <property type="match status" value="1"/>
</dbReference>
<dbReference type="KEGG" id="dvv:114334472"/>
<dbReference type="GO" id="GO:0005886">
    <property type="term" value="C:plasma membrane"/>
    <property type="evidence" value="ECO:0007669"/>
    <property type="project" value="TreeGrafter"/>
</dbReference>
<keyword evidence="1 2" id="KW-0344">Guanine-nucleotide releasing factor</keyword>
<dbReference type="InterPro" id="IPR008937">
    <property type="entry name" value="Ras-like_GEF"/>
</dbReference>
<name>A0A6P7G5X5_DIAVI</name>
<proteinExistence type="predicted"/>
<dbReference type="GO" id="GO:0007265">
    <property type="term" value="P:Ras protein signal transduction"/>
    <property type="evidence" value="ECO:0007669"/>
    <property type="project" value="TreeGrafter"/>
</dbReference>
<dbReference type="PANTHER" id="PTHR23113:SF368">
    <property type="entry name" value="CELL DIVISION CONTROL PROTEIN 25"/>
    <property type="match status" value="1"/>
</dbReference>
<sequence length="869" mass="100502">MSDNRVQKLLFSEYCDFEDMVLIESPFAQTTKDGKGIRQVHLGLTPSKLILATDVLPPVEYVSFKYSPGIDPEIETFELIAIYPVESVNLSIYRTKKNQSLKARFCNNRVLYFELGGSKNRAMFWNLWCERIKFLCPDYSGSSRSETSVGTSTTSSSLYLLDRKIVTRNGVKQLWCTFGSEPLDSSSLVKHISSQLNHQSKWTDKYAYLGTCFENGTYTPVIETPSVEAFVKVSKSSKAAVSSKKSEILSSMEVNDLRIGDSIQINRFGDGIEEGCHTGLFLTVDDYIAPRRYSQHMNDSILVPSISDFICYDHLAETAVLAWEFFRVSDPQKYKIKHRRRYGFVPQPNLYHGFGSVSISKGDKYSLQLKRVVSSVCLLNSKEHVFRPSTTNNELTASISQQFLASDYKKEGNNITNAEKMPATLYWTPCYRYRPQSAKSRYQQRLTYLQSTTEYHESLKKKRKKKAQKNIFFKKSYQNKLHKIVETDEESKDGCLCPKQRKKLGFIYSLFPSSPVSKTLKLDTDDTHLRSLKLNLTLDKDQSIWDFDSTALAQHLTMLDKELFLRISSLELDTLLWQQSSKNTPNIRAVITFSERISSLFALEIIKTQNIKNRARLMARLINVASKCHKISNFQSCRSVLSGLQSPAVYRLRETWAYVRKKHGSKYKTFECLCKFYRDTRLLIYQKTFYMVALSPPFLPYMDDIFSKLLGIVPDYRLPFSYSLSRTSSLLTTKTCTSIGNKQEAPKCPLIWSKLLKLFTSSDIKDATVKTKEVRKRYTSQRKKVKFKGLYEYYQPLDIYEDCRKENIEIAKEFLERCQLGAMNYNFKMDQSVTNYLLKARYQEDMENFSLSLSIEPPRIYYDQNFNKL</sequence>
<dbReference type="InParanoid" id="A0A6P7G5X5"/>
<evidence type="ECO:0000313" key="4">
    <source>
        <dbReference type="RefSeq" id="XP_028140313.1"/>
    </source>
</evidence>
<organism evidence="4">
    <name type="scientific">Diabrotica virgifera virgifera</name>
    <name type="common">western corn rootworm</name>
    <dbReference type="NCBI Taxonomy" id="50390"/>
    <lineage>
        <taxon>Eukaryota</taxon>
        <taxon>Metazoa</taxon>
        <taxon>Ecdysozoa</taxon>
        <taxon>Arthropoda</taxon>
        <taxon>Hexapoda</taxon>
        <taxon>Insecta</taxon>
        <taxon>Pterygota</taxon>
        <taxon>Neoptera</taxon>
        <taxon>Endopterygota</taxon>
        <taxon>Coleoptera</taxon>
        <taxon>Polyphaga</taxon>
        <taxon>Cucujiformia</taxon>
        <taxon>Chrysomeloidea</taxon>
        <taxon>Chrysomelidae</taxon>
        <taxon>Galerucinae</taxon>
        <taxon>Diabroticina</taxon>
        <taxon>Diabroticites</taxon>
        <taxon>Diabrotica</taxon>
    </lineage>
</organism>
<dbReference type="SUPFAM" id="SSF48366">
    <property type="entry name" value="Ras GEF"/>
    <property type="match status" value="1"/>
</dbReference>
<gene>
    <name evidence="4" type="primary">LOC114334472</name>
</gene>
<evidence type="ECO:0000256" key="2">
    <source>
        <dbReference type="PROSITE-ProRule" id="PRU00168"/>
    </source>
</evidence>
<dbReference type="InterPro" id="IPR001895">
    <property type="entry name" value="RASGEF_cat_dom"/>
</dbReference>
<dbReference type="SMART" id="SM00147">
    <property type="entry name" value="RasGEF"/>
    <property type="match status" value="1"/>
</dbReference>
<feature type="domain" description="Ras-GEF" evidence="3">
    <location>
        <begin position="548"/>
        <end position="777"/>
    </location>
</feature>
<dbReference type="AlphaFoldDB" id="A0A6P7G5X5"/>
<reference evidence="4" key="1">
    <citation type="submission" date="2025-08" db="UniProtKB">
        <authorList>
            <consortium name="RefSeq"/>
        </authorList>
    </citation>
    <scope>IDENTIFICATION</scope>
    <source>
        <tissue evidence="4">Whole insect</tissue>
    </source>
</reference>
<evidence type="ECO:0000259" key="3">
    <source>
        <dbReference type="PROSITE" id="PS50009"/>
    </source>
</evidence>
<protein>
    <submittedName>
        <fullName evidence="4">Uncharacterized protein LOC114334472</fullName>
    </submittedName>
</protein>